<dbReference type="GO" id="GO:0016853">
    <property type="term" value="F:isomerase activity"/>
    <property type="evidence" value="ECO:0007669"/>
    <property type="project" value="UniProtKB-KW"/>
</dbReference>
<reference evidence="2 3" key="1">
    <citation type="submission" date="2023-07" db="EMBL/GenBank/DDBJ databases">
        <title>Sorghum-associated microbial communities from plants grown in Nebraska, USA.</title>
        <authorList>
            <person name="Schachtman D."/>
        </authorList>
    </citation>
    <scope>NUCLEOTIDE SEQUENCE [LARGE SCALE GENOMIC DNA]</scope>
    <source>
        <strain evidence="2 3">4256</strain>
    </source>
</reference>
<evidence type="ECO:0000313" key="3">
    <source>
        <dbReference type="Proteomes" id="UP001267638"/>
    </source>
</evidence>
<dbReference type="RefSeq" id="WP_310222320.1">
    <property type="nucleotide sequence ID" value="NZ_JAVDWV010000004.1"/>
</dbReference>
<dbReference type="InterPro" id="IPR013022">
    <property type="entry name" value="Xyl_isomerase-like_TIM-brl"/>
</dbReference>
<dbReference type="EMBL" id="JAVDWV010000004">
    <property type="protein sequence ID" value="MDR7154209.1"/>
    <property type="molecule type" value="Genomic_DNA"/>
</dbReference>
<name>A0ABU1WYT4_SPHXE</name>
<accession>A0ABU1WYT4</accession>
<evidence type="ECO:0000313" key="2">
    <source>
        <dbReference type="EMBL" id="MDR7154209.1"/>
    </source>
</evidence>
<dbReference type="PANTHER" id="PTHR12110">
    <property type="entry name" value="HYDROXYPYRUVATE ISOMERASE"/>
    <property type="match status" value="1"/>
</dbReference>
<dbReference type="Gene3D" id="3.20.20.150">
    <property type="entry name" value="Divalent-metal-dependent TIM barrel enzymes"/>
    <property type="match status" value="1"/>
</dbReference>
<dbReference type="Pfam" id="PF01261">
    <property type="entry name" value="AP_endonuc_2"/>
    <property type="match status" value="1"/>
</dbReference>
<organism evidence="2 3">
    <name type="scientific">Sphingobium xenophagum</name>
    <dbReference type="NCBI Taxonomy" id="121428"/>
    <lineage>
        <taxon>Bacteria</taxon>
        <taxon>Pseudomonadati</taxon>
        <taxon>Pseudomonadota</taxon>
        <taxon>Alphaproteobacteria</taxon>
        <taxon>Sphingomonadales</taxon>
        <taxon>Sphingomonadaceae</taxon>
        <taxon>Sphingobium</taxon>
    </lineage>
</organism>
<comment type="caution">
    <text evidence="2">The sequence shown here is derived from an EMBL/GenBank/DDBJ whole genome shotgun (WGS) entry which is preliminary data.</text>
</comment>
<protein>
    <submittedName>
        <fullName evidence="2">Sugar phosphate isomerase/epimerase</fullName>
    </submittedName>
</protein>
<evidence type="ECO:0000259" key="1">
    <source>
        <dbReference type="Pfam" id="PF01261"/>
    </source>
</evidence>
<feature type="domain" description="Xylose isomerase-like TIM barrel" evidence="1">
    <location>
        <begin position="26"/>
        <end position="262"/>
    </location>
</feature>
<keyword evidence="2" id="KW-0413">Isomerase</keyword>
<dbReference type="Proteomes" id="UP001267638">
    <property type="component" value="Unassembled WGS sequence"/>
</dbReference>
<dbReference type="SUPFAM" id="SSF51658">
    <property type="entry name" value="Xylose isomerase-like"/>
    <property type="match status" value="1"/>
</dbReference>
<dbReference type="PANTHER" id="PTHR12110:SF48">
    <property type="entry name" value="BLL3656 PROTEIN"/>
    <property type="match status" value="1"/>
</dbReference>
<gene>
    <name evidence="2" type="ORF">J2W40_001021</name>
</gene>
<sequence>MDATADIALSLHQLTILDAAPARLVDLAAMTGCAHVCLFTIMPDAAKGRYPLVTPSDVPQLRAHMKDAGVTIGNIEVFSLDGQEDADAFARALDVGASLGATRATAHLHAISDPTEAIDRFAAFAAQAEQFDIVAGLEFMRFSAIRTLSEAAQIVRQAKRGMLACDALHLFREVGSVEEVAANADLISYVQLSDGPHHCPDDQRWNEAVKTRELPGKGTFPLADLLSVLHQPLLAEVEVPRWTDKAQGVNDEDRARAAVEACKNIVGLALPLSSPRRSMKG</sequence>
<keyword evidence="3" id="KW-1185">Reference proteome</keyword>
<dbReference type="InterPro" id="IPR036237">
    <property type="entry name" value="Xyl_isomerase-like_sf"/>
</dbReference>
<dbReference type="InterPro" id="IPR050312">
    <property type="entry name" value="IolE/XylAMocC-like"/>
</dbReference>
<proteinExistence type="predicted"/>